<dbReference type="InterPro" id="IPR009057">
    <property type="entry name" value="Homeodomain-like_sf"/>
</dbReference>
<evidence type="ECO:0000313" key="7">
    <source>
        <dbReference type="Proteomes" id="UP000297946"/>
    </source>
</evidence>
<comment type="caution">
    <text evidence="4">The sequence shown here is derived from an EMBL/GenBank/DDBJ whole genome shotgun (WGS) entry which is preliminary data.</text>
</comment>
<evidence type="ECO:0000313" key="5">
    <source>
        <dbReference type="EMBL" id="TGL43259.1"/>
    </source>
</evidence>
<evidence type="ECO:0000256" key="2">
    <source>
        <dbReference type="PROSITE-ProRule" id="PRU00335"/>
    </source>
</evidence>
<dbReference type="EMBL" id="RQER01000011">
    <property type="protein sequence ID" value="TGJ98346.1"/>
    <property type="molecule type" value="Genomic_DNA"/>
</dbReference>
<dbReference type="EMBL" id="RQGC01000001">
    <property type="protein sequence ID" value="TGL43259.1"/>
    <property type="molecule type" value="Genomic_DNA"/>
</dbReference>
<dbReference type="Proteomes" id="UP000297946">
    <property type="component" value="Unassembled WGS sequence"/>
</dbReference>
<evidence type="ECO:0000256" key="1">
    <source>
        <dbReference type="ARBA" id="ARBA00023125"/>
    </source>
</evidence>
<dbReference type="Proteomes" id="UP000297273">
    <property type="component" value="Unassembled WGS sequence"/>
</dbReference>
<sequence length="196" mass="21810">MQETSLRETIVTVAGELFIDRGYNAVSIKQIADAANCTTAALYYYYEEGKGAILKGVLRSLLPEPELVFQECANATSLKELFSCITIKVCAHESANVKKDRWLLAEFPNFGESDRQVIYEKLQAVHSAICTQVSRFLDDPESVRILSWVFMCTSFGYGQLFGTLQLGKVAPFSIEDFAEKISDLLSNSVAIDNKIV</sequence>
<reference evidence="6 7" key="2">
    <citation type="journal article" date="2019" name="PLoS Negl. Trop. Dis.">
        <title>Revisiting the worldwide diversity of Leptospira species in the environment.</title>
        <authorList>
            <person name="Vincent A.T."/>
            <person name="Schiettekatte O."/>
            <person name="Bourhy P."/>
            <person name="Veyrier F.J."/>
            <person name="Picardeau M."/>
        </authorList>
    </citation>
    <scope>NUCLEOTIDE SEQUENCE [LARGE SCALE GENOMIC DNA]</scope>
    <source>
        <strain evidence="6">201702690</strain>
        <strain evidence="4 7">SSW18</strain>
    </source>
</reference>
<keyword evidence="1 2" id="KW-0238">DNA-binding</keyword>
<protein>
    <submittedName>
        <fullName evidence="4">TetR/AcrR family transcriptional regulator</fullName>
    </submittedName>
</protein>
<reference evidence="5" key="1">
    <citation type="submission" date="2018-10" db="EMBL/GenBank/DDBJ databases">
        <authorList>
            <person name="Vincent A.T."/>
            <person name="Schiettekatte O."/>
            <person name="Bourhy P."/>
            <person name="Veyrier F.J."/>
            <person name="Picardeau M."/>
        </authorList>
    </citation>
    <scope>NUCLEOTIDE SEQUENCE</scope>
    <source>
        <strain evidence="5">201702690</strain>
    </source>
</reference>
<gene>
    <name evidence="4" type="ORF">EHO57_17200</name>
    <name evidence="5" type="ORF">EHQ53_01055</name>
</gene>
<dbReference type="AlphaFoldDB" id="A0A5F1ZZ47"/>
<name>A0A5F1ZZ47_9LEPT</name>
<feature type="domain" description="HTH tetR-type" evidence="3">
    <location>
        <begin position="4"/>
        <end position="64"/>
    </location>
</feature>
<dbReference type="PROSITE" id="PS50977">
    <property type="entry name" value="HTH_TETR_2"/>
    <property type="match status" value="1"/>
</dbReference>
<evidence type="ECO:0000259" key="3">
    <source>
        <dbReference type="PROSITE" id="PS50977"/>
    </source>
</evidence>
<proteinExistence type="predicted"/>
<feature type="DNA-binding region" description="H-T-H motif" evidence="2">
    <location>
        <begin position="27"/>
        <end position="46"/>
    </location>
</feature>
<dbReference type="SUPFAM" id="SSF46689">
    <property type="entry name" value="Homeodomain-like"/>
    <property type="match status" value="1"/>
</dbReference>
<accession>A0A5F1ZZ47</accession>
<dbReference type="Gene3D" id="1.10.357.10">
    <property type="entry name" value="Tetracycline Repressor, domain 2"/>
    <property type="match status" value="1"/>
</dbReference>
<dbReference type="InterPro" id="IPR001647">
    <property type="entry name" value="HTH_TetR"/>
</dbReference>
<dbReference type="OrthoDB" id="9814200at2"/>
<keyword evidence="6" id="KW-1185">Reference proteome</keyword>
<dbReference type="Pfam" id="PF00440">
    <property type="entry name" value="TetR_N"/>
    <property type="match status" value="1"/>
</dbReference>
<organism evidence="4 7">
    <name type="scientific">Leptospira langatensis</name>
    <dbReference type="NCBI Taxonomy" id="2484983"/>
    <lineage>
        <taxon>Bacteria</taxon>
        <taxon>Pseudomonadati</taxon>
        <taxon>Spirochaetota</taxon>
        <taxon>Spirochaetia</taxon>
        <taxon>Leptospirales</taxon>
        <taxon>Leptospiraceae</taxon>
        <taxon>Leptospira</taxon>
    </lineage>
</organism>
<dbReference type="GO" id="GO:0003677">
    <property type="term" value="F:DNA binding"/>
    <property type="evidence" value="ECO:0007669"/>
    <property type="project" value="UniProtKB-UniRule"/>
</dbReference>
<evidence type="ECO:0000313" key="4">
    <source>
        <dbReference type="EMBL" id="TGJ98346.1"/>
    </source>
</evidence>
<evidence type="ECO:0000313" key="6">
    <source>
        <dbReference type="Proteomes" id="UP000297273"/>
    </source>
</evidence>
<dbReference type="RefSeq" id="WP_135642146.1">
    <property type="nucleotide sequence ID" value="NZ_RQER01000011.1"/>
</dbReference>